<evidence type="ECO:0000313" key="3">
    <source>
        <dbReference type="EMBL" id="RCK50711.1"/>
    </source>
</evidence>
<reference evidence="3 4" key="1">
    <citation type="submission" date="2014-07" db="EMBL/GenBank/DDBJ databases">
        <title>Draft genome sequence of Thalassospira profundimaris S25-3-2.</title>
        <authorList>
            <person name="Lai Q."/>
            <person name="Shao Z."/>
        </authorList>
    </citation>
    <scope>NUCLEOTIDE SEQUENCE [LARGE SCALE GENOMIC DNA]</scope>
    <source>
        <strain evidence="3 4">S25-3-2</strain>
    </source>
</reference>
<evidence type="ECO:0000259" key="2">
    <source>
        <dbReference type="Pfam" id="PF04909"/>
    </source>
</evidence>
<evidence type="ECO:0000313" key="4">
    <source>
        <dbReference type="Proteomes" id="UP000252517"/>
    </source>
</evidence>
<gene>
    <name evidence="3" type="ORF">TH25_10525</name>
</gene>
<dbReference type="InterPro" id="IPR006680">
    <property type="entry name" value="Amidohydro-rel"/>
</dbReference>
<dbReference type="EMBL" id="JPWH01000007">
    <property type="protein sequence ID" value="RCK50711.1"/>
    <property type="molecule type" value="Genomic_DNA"/>
</dbReference>
<dbReference type="Proteomes" id="UP000252517">
    <property type="component" value="Unassembled WGS sequence"/>
</dbReference>
<name>A0A367XD51_9PROT</name>
<dbReference type="Pfam" id="PF04909">
    <property type="entry name" value="Amidohydro_2"/>
    <property type="match status" value="1"/>
</dbReference>
<comment type="caution">
    <text evidence="3">The sequence shown here is derived from an EMBL/GenBank/DDBJ whole genome shotgun (WGS) entry which is preliminary data.</text>
</comment>
<dbReference type="SUPFAM" id="SSF51556">
    <property type="entry name" value="Metallo-dependent hydrolases"/>
    <property type="match status" value="1"/>
</dbReference>
<dbReference type="AlphaFoldDB" id="A0A367XD51"/>
<accession>A0A367XD51</accession>
<dbReference type="PANTHER" id="PTHR43569:SF2">
    <property type="entry name" value="AMIDOHYDROLASE-RELATED DOMAIN-CONTAINING PROTEIN"/>
    <property type="match status" value="1"/>
</dbReference>
<dbReference type="GO" id="GO:0016787">
    <property type="term" value="F:hydrolase activity"/>
    <property type="evidence" value="ECO:0007669"/>
    <property type="project" value="InterPro"/>
</dbReference>
<evidence type="ECO:0000256" key="1">
    <source>
        <dbReference type="ARBA" id="ARBA00038310"/>
    </source>
</evidence>
<sequence>MAGDVTLIDAHQHFWKIERDDYGWITPDISVLYRDFLPDDLAPILSDQGISRTVLVQAAPTVDETEFMLSLASAYDFIAGVVGWVDFEDPATAIADIARFARHDKFVGVRPMIQDIEDADWMLRAEFSPIFEALIARNLAFDALVLPCHLANLHILARRYPALRIVIDHAAKPKIRNGIHGPDGYVEWARMMGEFTPLKNVYCKVSGLLTEAASGAGLHDLKPYLDHLPRVFGADRLMWGSDWPVLKMAAEYPDWVKMTRQWLGTFASADVEKIVAKTATHFYQLAKDPD</sequence>
<dbReference type="PANTHER" id="PTHR43569">
    <property type="entry name" value="AMIDOHYDROLASE"/>
    <property type="match status" value="1"/>
</dbReference>
<dbReference type="Gene3D" id="3.20.20.140">
    <property type="entry name" value="Metal-dependent hydrolases"/>
    <property type="match status" value="1"/>
</dbReference>
<dbReference type="OrthoDB" id="7183088at2"/>
<dbReference type="RefSeq" id="WP_114088282.1">
    <property type="nucleotide sequence ID" value="NZ_JPWH01000007.1"/>
</dbReference>
<dbReference type="InterPro" id="IPR052350">
    <property type="entry name" value="Metallo-dep_Lactonases"/>
</dbReference>
<organism evidence="3 4">
    <name type="scientific">Thalassospira profundimaris</name>
    <dbReference type="NCBI Taxonomy" id="502049"/>
    <lineage>
        <taxon>Bacteria</taxon>
        <taxon>Pseudomonadati</taxon>
        <taxon>Pseudomonadota</taxon>
        <taxon>Alphaproteobacteria</taxon>
        <taxon>Rhodospirillales</taxon>
        <taxon>Thalassospiraceae</taxon>
        <taxon>Thalassospira</taxon>
    </lineage>
</organism>
<protein>
    <recommendedName>
        <fullName evidence="2">Amidohydrolase-related domain-containing protein</fullName>
    </recommendedName>
</protein>
<feature type="domain" description="Amidohydrolase-related" evidence="2">
    <location>
        <begin position="8"/>
        <end position="285"/>
    </location>
</feature>
<proteinExistence type="inferred from homology"/>
<comment type="similarity">
    <text evidence="1">Belongs to the metallo-dependent hydrolases superfamily.</text>
</comment>
<dbReference type="InterPro" id="IPR032466">
    <property type="entry name" value="Metal_Hydrolase"/>
</dbReference>